<organism evidence="1 2">
    <name type="scientific">Sinanodonta woodiana</name>
    <name type="common">Chinese pond mussel</name>
    <name type="synonym">Anodonta woodiana</name>
    <dbReference type="NCBI Taxonomy" id="1069815"/>
    <lineage>
        <taxon>Eukaryota</taxon>
        <taxon>Metazoa</taxon>
        <taxon>Spiralia</taxon>
        <taxon>Lophotrochozoa</taxon>
        <taxon>Mollusca</taxon>
        <taxon>Bivalvia</taxon>
        <taxon>Autobranchia</taxon>
        <taxon>Heteroconchia</taxon>
        <taxon>Palaeoheterodonta</taxon>
        <taxon>Unionida</taxon>
        <taxon>Unionoidea</taxon>
        <taxon>Unionidae</taxon>
        <taxon>Unioninae</taxon>
        <taxon>Sinanodonta</taxon>
    </lineage>
</organism>
<proteinExistence type="predicted"/>
<gene>
    <name evidence="1" type="ORF">ACJMK2_001744</name>
</gene>
<dbReference type="Proteomes" id="UP001634394">
    <property type="component" value="Unassembled WGS sequence"/>
</dbReference>
<keyword evidence="2" id="KW-1185">Reference proteome</keyword>
<dbReference type="AlphaFoldDB" id="A0ABD3XT93"/>
<reference evidence="1 2" key="1">
    <citation type="submission" date="2024-11" db="EMBL/GenBank/DDBJ databases">
        <title>Chromosome-level genome assembly of the freshwater bivalve Anodonta woodiana.</title>
        <authorList>
            <person name="Chen X."/>
        </authorList>
    </citation>
    <scope>NUCLEOTIDE SEQUENCE [LARGE SCALE GENOMIC DNA]</scope>
    <source>
        <strain evidence="1">MN2024</strain>
        <tissue evidence="1">Gills</tissue>
    </source>
</reference>
<evidence type="ECO:0000313" key="1">
    <source>
        <dbReference type="EMBL" id="KAL3889400.1"/>
    </source>
</evidence>
<protein>
    <submittedName>
        <fullName evidence="1">Uncharacterized protein</fullName>
    </submittedName>
</protein>
<dbReference type="EMBL" id="JBJQND010000001">
    <property type="protein sequence ID" value="KAL3889400.1"/>
    <property type="molecule type" value="Genomic_DNA"/>
</dbReference>
<comment type="caution">
    <text evidence="1">The sequence shown here is derived from an EMBL/GenBank/DDBJ whole genome shotgun (WGS) entry which is preliminary data.</text>
</comment>
<name>A0ABD3XT93_SINWO</name>
<evidence type="ECO:0000313" key="2">
    <source>
        <dbReference type="Proteomes" id="UP001634394"/>
    </source>
</evidence>
<accession>A0ABD3XT93</accession>
<sequence>MNWQDAVRLSQDLYEKGCNLSNIFLQLGLPVFSVCDTKLLMNGNGLQVKYNHPQKRYVRSDMPAFRNGKNPKRYPWSRASANTTAANTMSGPCTLPSFTMKLGYVYGNCSGLYQDDGSEICLGACGKSDPRILVPWRICRRTQAKRSVRWHLGDETNDHNIMPM</sequence>